<dbReference type="OrthoDB" id="9805406at2"/>
<comment type="caution">
    <text evidence="2">The sequence shown here is derived from an EMBL/GenBank/DDBJ whole genome shotgun (WGS) entry which is preliminary data.</text>
</comment>
<dbReference type="PROSITE" id="PS51409">
    <property type="entry name" value="ARGINASE_2"/>
    <property type="match status" value="1"/>
</dbReference>
<organism evidence="2 3">
    <name type="scientific">Melghiribacillus thermohalophilus</name>
    <dbReference type="NCBI Taxonomy" id="1324956"/>
    <lineage>
        <taxon>Bacteria</taxon>
        <taxon>Bacillati</taxon>
        <taxon>Bacillota</taxon>
        <taxon>Bacilli</taxon>
        <taxon>Bacillales</taxon>
        <taxon>Bacillaceae</taxon>
        <taxon>Melghiribacillus</taxon>
    </lineage>
</organism>
<evidence type="ECO:0000313" key="3">
    <source>
        <dbReference type="Proteomes" id="UP000294650"/>
    </source>
</evidence>
<reference evidence="2 3" key="1">
    <citation type="submission" date="2019-03" db="EMBL/GenBank/DDBJ databases">
        <title>Genomic Encyclopedia of Type Strains, Phase IV (KMG-IV): sequencing the most valuable type-strain genomes for metagenomic binning, comparative biology and taxonomic classification.</title>
        <authorList>
            <person name="Goeker M."/>
        </authorList>
    </citation>
    <scope>NUCLEOTIDE SEQUENCE [LARGE SCALE GENOMIC DNA]</scope>
    <source>
        <strain evidence="2 3">DSM 25894</strain>
    </source>
</reference>
<dbReference type="InterPro" id="IPR023696">
    <property type="entry name" value="Ureohydrolase_dom_sf"/>
</dbReference>
<dbReference type="PANTHER" id="PTHR11358">
    <property type="entry name" value="ARGINASE/AGMATINASE"/>
    <property type="match status" value="1"/>
</dbReference>
<gene>
    <name evidence="2" type="ORF">EDD68_12017</name>
</gene>
<proteinExistence type="inferred from homology"/>
<name>A0A4R3MRP2_9BACI</name>
<dbReference type="Pfam" id="PF00491">
    <property type="entry name" value="Arginase"/>
    <property type="match status" value="1"/>
</dbReference>
<dbReference type="Gene3D" id="3.40.800.10">
    <property type="entry name" value="Ureohydrolase domain"/>
    <property type="match status" value="1"/>
</dbReference>
<dbReference type="PANTHER" id="PTHR11358:SF41">
    <property type="entry name" value="ARGINASE"/>
    <property type="match status" value="1"/>
</dbReference>
<dbReference type="GO" id="GO:0033389">
    <property type="term" value="P:putrescine biosynthetic process from arginine, via agmatine"/>
    <property type="evidence" value="ECO:0007669"/>
    <property type="project" value="TreeGrafter"/>
</dbReference>
<evidence type="ECO:0000256" key="1">
    <source>
        <dbReference type="PROSITE-ProRule" id="PRU00742"/>
    </source>
</evidence>
<dbReference type="GO" id="GO:0008783">
    <property type="term" value="F:agmatinase activity"/>
    <property type="evidence" value="ECO:0007669"/>
    <property type="project" value="TreeGrafter"/>
</dbReference>
<evidence type="ECO:0000313" key="2">
    <source>
        <dbReference type="EMBL" id="TCT18914.1"/>
    </source>
</evidence>
<dbReference type="EMBL" id="SMAN01000020">
    <property type="protein sequence ID" value="TCT18914.1"/>
    <property type="molecule type" value="Genomic_DNA"/>
</dbReference>
<protein>
    <submittedName>
        <fullName evidence="2">Arginase family protein</fullName>
    </submittedName>
</protein>
<sequence length="273" mass="30932">MGLVKRGVTILDFDHSIESQQWLMKIPHETIELNDIPSTKKFCDWNALQQIRSRLSKRGQRGITFVGSGDYHYVSYALLSEIEQPFSLILFDNHSDMLDSPSQNLLSCGSWVNNALNLPNLKKTVVIGASPISFSNIPESLRPKVAYTPYTSSHTRTLDYIHTTTSITSQGIHRAMRTILSLIPTKNIYISIDKDVLNQKEVLTNWDQGQMTLTELLTALEILIRKKSVCGVDVCGEMTADPLERFKPEKKLYIEKNEHANLKILQTCLDHVS</sequence>
<dbReference type="AlphaFoldDB" id="A0A4R3MRP2"/>
<accession>A0A4R3MRP2</accession>
<keyword evidence="3" id="KW-1185">Reference proteome</keyword>
<dbReference type="RefSeq" id="WP_132372580.1">
    <property type="nucleotide sequence ID" value="NZ_SMAN01000020.1"/>
</dbReference>
<dbReference type="InterPro" id="IPR006035">
    <property type="entry name" value="Ureohydrolase"/>
</dbReference>
<dbReference type="SUPFAM" id="SSF52768">
    <property type="entry name" value="Arginase/deacetylase"/>
    <property type="match status" value="1"/>
</dbReference>
<dbReference type="GO" id="GO:0046872">
    <property type="term" value="F:metal ion binding"/>
    <property type="evidence" value="ECO:0007669"/>
    <property type="project" value="InterPro"/>
</dbReference>
<comment type="similarity">
    <text evidence="1">Belongs to the arginase family.</text>
</comment>
<dbReference type="Proteomes" id="UP000294650">
    <property type="component" value="Unassembled WGS sequence"/>
</dbReference>